<proteinExistence type="inferred from homology"/>
<keyword evidence="9" id="KW-0804">Transcription</keyword>
<dbReference type="PANTHER" id="PTHR33202:SF7">
    <property type="entry name" value="FERRIC UPTAKE REGULATION PROTEIN"/>
    <property type="match status" value="1"/>
</dbReference>
<keyword evidence="6" id="KW-0862">Zinc</keyword>
<dbReference type="Gene3D" id="1.10.10.10">
    <property type="entry name" value="Winged helix-like DNA-binding domain superfamily/Winged helix DNA-binding domain"/>
    <property type="match status" value="1"/>
</dbReference>
<evidence type="ECO:0000256" key="3">
    <source>
        <dbReference type="ARBA" id="ARBA00022490"/>
    </source>
</evidence>
<evidence type="ECO:0000256" key="5">
    <source>
        <dbReference type="ARBA" id="ARBA00022723"/>
    </source>
</evidence>
<accession>A0A3B0TQK0</accession>
<protein>
    <submittedName>
        <fullName evidence="10">Iron-responsive regulator Irr</fullName>
    </submittedName>
</protein>
<evidence type="ECO:0000256" key="8">
    <source>
        <dbReference type="ARBA" id="ARBA00023125"/>
    </source>
</evidence>
<evidence type="ECO:0000256" key="7">
    <source>
        <dbReference type="ARBA" id="ARBA00023015"/>
    </source>
</evidence>
<evidence type="ECO:0000313" key="10">
    <source>
        <dbReference type="EMBL" id="VAW18980.1"/>
    </source>
</evidence>
<name>A0A3B0TQK0_9ZZZZ</name>
<comment type="similarity">
    <text evidence="2">Belongs to the Fur family.</text>
</comment>
<dbReference type="GO" id="GO:1900376">
    <property type="term" value="P:regulation of secondary metabolite biosynthetic process"/>
    <property type="evidence" value="ECO:0007669"/>
    <property type="project" value="TreeGrafter"/>
</dbReference>
<organism evidence="10">
    <name type="scientific">hydrothermal vent metagenome</name>
    <dbReference type="NCBI Taxonomy" id="652676"/>
    <lineage>
        <taxon>unclassified sequences</taxon>
        <taxon>metagenomes</taxon>
        <taxon>ecological metagenomes</taxon>
    </lineage>
</organism>
<keyword evidence="8" id="KW-0238">DNA-binding</keyword>
<dbReference type="NCBIfam" id="NF045677">
    <property type="entry name" value="FeRespRegIrr"/>
    <property type="match status" value="1"/>
</dbReference>
<gene>
    <name evidence="10" type="ORF">MNBD_ALPHA09-1199</name>
</gene>
<dbReference type="AlphaFoldDB" id="A0A3B0TQK0"/>
<keyword evidence="7" id="KW-0805">Transcription regulation</keyword>
<dbReference type="Pfam" id="PF01475">
    <property type="entry name" value="FUR"/>
    <property type="match status" value="1"/>
</dbReference>
<keyword evidence="5" id="KW-0479">Metal-binding</keyword>
<dbReference type="GO" id="GO:0003700">
    <property type="term" value="F:DNA-binding transcription factor activity"/>
    <property type="evidence" value="ECO:0007669"/>
    <property type="project" value="InterPro"/>
</dbReference>
<dbReference type="CDD" id="cd07153">
    <property type="entry name" value="Fur_like"/>
    <property type="match status" value="1"/>
</dbReference>
<dbReference type="PANTHER" id="PTHR33202">
    <property type="entry name" value="ZINC UPTAKE REGULATION PROTEIN"/>
    <property type="match status" value="1"/>
</dbReference>
<keyword evidence="3" id="KW-0963">Cytoplasm</keyword>
<dbReference type="NCBIfam" id="NF045678">
    <property type="entry name" value="TransRegIrrA"/>
    <property type="match status" value="1"/>
</dbReference>
<evidence type="ECO:0000256" key="2">
    <source>
        <dbReference type="ARBA" id="ARBA00007957"/>
    </source>
</evidence>
<sequence>MLQKLADRSISTSDIVDMLRGAGLRPTRQRVSLAALLFSQGDRHTTAENLYEEAHDAGVRISLATIYNALHQFTEAGLLRELAVDGTRTYFDTNTGDHQHFFIESEGEMIDIPAPSLKVTGIPDLPRGKRIDRVDVMIRLIDDE</sequence>
<dbReference type="SUPFAM" id="SSF46785">
    <property type="entry name" value="Winged helix' DNA-binding domain"/>
    <property type="match status" value="1"/>
</dbReference>
<dbReference type="GO" id="GO:0000976">
    <property type="term" value="F:transcription cis-regulatory region binding"/>
    <property type="evidence" value="ECO:0007669"/>
    <property type="project" value="TreeGrafter"/>
</dbReference>
<dbReference type="GO" id="GO:0008270">
    <property type="term" value="F:zinc ion binding"/>
    <property type="evidence" value="ECO:0007669"/>
    <property type="project" value="TreeGrafter"/>
</dbReference>
<dbReference type="GO" id="GO:0005737">
    <property type="term" value="C:cytoplasm"/>
    <property type="evidence" value="ECO:0007669"/>
    <property type="project" value="UniProtKB-SubCell"/>
</dbReference>
<dbReference type="EMBL" id="UOEM01000121">
    <property type="protein sequence ID" value="VAW18980.1"/>
    <property type="molecule type" value="Genomic_DNA"/>
</dbReference>
<dbReference type="FunFam" id="1.10.10.10:FF:000007">
    <property type="entry name" value="Ferric uptake regulation protein"/>
    <property type="match status" value="1"/>
</dbReference>
<evidence type="ECO:0000256" key="4">
    <source>
        <dbReference type="ARBA" id="ARBA00022491"/>
    </source>
</evidence>
<dbReference type="InterPro" id="IPR036388">
    <property type="entry name" value="WH-like_DNA-bd_sf"/>
</dbReference>
<reference evidence="10" key="1">
    <citation type="submission" date="2018-06" db="EMBL/GenBank/DDBJ databases">
        <authorList>
            <person name="Zhirakovskaya E."/>
        </authorList>
    </citation>
    <scope>NUCLEOTIDE SEQUENCE</scope>
</reference>
<evidence type="ECO:0000256" key="6">
    <source>
        <dbReference type="ARBA" id="ARBA00022833"/>
    </source>
</evidence>
<dbReference type="InterPro" id="IPR002481">
    <property type="entry name" value="FUR"/>
</dbReference>
<evidence type="ECO:0000256" key="1">
    <source>
        <dbReference type="ARBA" id="ARBA00004496"/>
    </source>
</evidence>
<comment type="subcellular location">
    <subcellularLocation>
        <location evidence="1">Cytoplasm</location>
    </subcellularLocation>
</comment>
<dbReference type="GO" id="GO:0045892">
    <property type="term" value="P:negative regulation of DNA-templated transcription"/>
    <property type="evidence" value="ECO:0007669"/>
    <property type="project" value="TreeGrafter"/>
</dbReference>
<keyword evidence="4" id="KW-0678">Repressor</keyword>
<evidence type="ECO:0000256" key="9">
    <source>
        <dbReference type="ARBA" id="ARBA00023163"/>
    </source>
</evidence>
<dbReference type="InterPro" id="IPR036390">
    <property type="entry name" value="WH_DNA-bd_sf"/>
</dbReference>